<evidence type="ECO:0000313" key="1">
    <source>
        <dbReference type="EMBL" id="CAB3975876.1"/>
    </source>
</evidence>
<dbReference type="Gene3D" id="3.40.50.1110">
    <property type="entry name" value="SGNH hydrolase"/>
    <property type="match status" value="1"/>
</dbReference>
<sequence>MLTSIDVEDVYRIVLDREPEGSDVVDYWIERVKSKAELIKIFVESEEYKSRHNIASAVDVDEALADSAAVEAMFNSILGRSANDEKFLAEVGNKHTINYWVKRLVESDEFAKRFESKRRNDPRLSRGLPDRQFRVPSLSERILPEHILVTGSCLSEVWRHVLNETHPEVMVEHILFNNASDLPDISDENLKKYSFQVAQIPVRSLISDGELLSSAFSSGNDDEAVKLFEECVSRLKRNIEALRKYSDQIGIPLLFLNFAVPQVSPLGRLLPRYSLNNYSYFMSRLNQVLDEEVRGIKGAHVIDFDGILSSLGKRYFMDDVTSHGNHASFMGAAYPDYELNLTPVGSYEEIFNPKVAEITLAAFNECCAVHETIVSDKKVKLVIFDLDGTLWRGVAADGDDLGPHMTEGWPLGVLEAAAILRNRGILIAIASKNEYSNVEAAWSHLYGKRFPLDRFVSVKANWNPKVQNIGEILAETNLLPGNVLFVDDNPVEREQIKFAYPDMYVIDGPIGTWRRTLLWASELQVPYITEESKSRTESIKSMVAREQIKAQVSDQDYVASLQVVVKIEEIESRDHRRFPRAFELLNKTNQFNSTGRRWTEPEIESYFSDGGVMICADVSDRLSEYGMTAVMLYKDGECSQFVMSCRVFGLRVEFSLADYVAKKIAGIQATTYLFKKTEKNGPFKNFLVKLDFPESVLSDGENVSKLLFDKGVDFLQGLSLGVTAETDERK</sequence>
<evidence type="ECO:0000313" key="2">
    <source>
        <dbReference type="Proteomes" id="UP000494322"/>
    </source>
</evidence>
<name>A0A6J5JUF7_9BURK</name>
<dbReference type="NCBIfam" id="TIGR01686">
    <property type="entry name" value="FkbH"/>
    <property type="match status" value="1"/>
</dbReference>
<dbReference type="NCBIfam" id="TIGR01681">
    <property type="entry name" value="HAD-SF-IIIC"/>
    <property type="match status" value="1"/>
</dbReference>
<dbReference type="InterPro" id="IPR010033">
    <property type="entry name" value="HAD_SF_ppase_IIIC"/>
</dbReference>
<accession>A0A6J5JUF7</accession>
<dbReference type="EMBL" id="CABWIK020000094">
    <property type="protein sequence ID" value="CAB3975876.1"/>
    <property type="molecule type" value="Genomic_DNA"/>
</dbReference>
<dbReference type="InterPro" id="IPR038255">
    <property type="entry name" value="PBS_linker_sf"/>
</dbReference>
<organism evidence="1 2">
    <name type="scientific">Burkholderia cenocepacia</name>
    <dbReference type="NCBI Taxonomy" id="95486"/>
    <lineage>
        <taxon>Bacteria</taxon>
        <taxon>Pseudomonadati</taxon>
        <taxon>Pseudomonadota</taxon>
        <taxon>Betaproteobacteria</taxon>
        <taxon>Burkholderiales</taxon>
        <taxon>Burkholderiaceae</taxon>
        <taxon>Burkholderia</taxon>
        <taxon>Burkholderia cepacia complex</taxon>
    </lineage>
</organism>
<dbReference type="Gene3D" id="3.40.50.1000">
    <property type="entry name" value="HAD superfamily/HAD-like"/>
    <property type="match status" value="1"/>
</dbReference>
<dbReference type="InterPro" id="IPR036514">
    <property type="entry name" value="SGNH_hydro_sf"/>
</dbReference>
<dbReference type="Gene3D" id="1.10.3130.20">
    <property type="entry name" value="Phycobilisome linker domain"/>
    <property type="match status" value="1"/>
</dbReference>
<protein>
    <submittedName>
        <fullName evidence="1">FkbH domain protein</fullName>
    </submittedName>
</protein>
<dbReference type="RefSeq" id="WP_175241028.1">
    <property type="nucleotide sequence ID" value="NZ_CABWIK020000094.1"/>
</dbReference>
<proteinExistence type="predicted"/>
<dbReference type="GO" id="GO:0016788">
    <property type="term" value="F:hydrolase activity, acting on ester bonds"/>
    <property type="evidence" value="ECO:0007669"/>
    <property type="project" value="UniProtKB-ARBA"/>
</dbReference>
<dbReference type="InterPro" id="IPR010037">
    <property type="entry name" value="FkbH_domain"/>
</dbReference>
<dbReference type="AlphaFoldDB" id="A0A6J5JUF7"/>
<reference evidence="1 2" key="1">
    <citation type="submission" date="2020-04" db="EMBL/GenBank/DDBJ databases">
        <authorList>
            <person name="Depoorter E."/>
        </authorList>
    </citation>
    <scope>NUCLEOTIDE SEQUENCE [LARGE SCALE GENOMIC DNA]</scope>
    <source>
        <strain evidence="1 2">BCC0132</strain>
    </source>
</reference>
<dbReference type="Proteomes" id="UP000494322">
    <property type="component" value="Unassembled WGS sequence"/>
</dbReference>
<dbReference type="SUPFAM" id="SSF56784">
    <property type="entry name" value="HAD-like"/>
    <property type="match status" value="1"/>
</dbReference>
<dbReference type="InterPro" id="IPR036412">
    <property type="entry name" value="HAD-like_sf"/>
</dbReference>
<gene>
    <name evidence="1" type="ORF">BCO9919_07227</name>
</gene>
<dbReference type="InterPro" id="IPR023214">
    <property type="entry name" value="HAD_sf"/>
</dbReference>